<evidence type="ECO:0000256" key="6">
    <source>
        <dbReference type="ARBA" id="ARBA00034125"/>
    </source>
</evidence>
<comment type="subcellular location">
    <subcellularLocation>
        <location evidence="1">Cell membrane</location>
        <topology evidence="1">Multi-pass membrane protein</topology>
    </subcellularLocation>
</comment>
<feature type="domain" description="Threonine/serine exporter-like N-terminal" evidence="8">
    <location>
        <begin position="12"/>
        <end position="247"/>
    </location>
</feature>
<feature type="transmembrane region" description="Helical" evidence="7">
    <location>
        <begin position="164"/>
        <end position="183"/>
    </location>
</feature>
<gene>
    <name evidence="9" type="ORF">CYJ57_00905</name>
</gene>
<feature type="transmembrane region" description="Helical" evidence="7">
    <location>
        <begin position="225"/>
        <end position="246"/>
    </location>
</feature>
<keyword evidence="4 7" id="KW-1133">Transmembrane helix</keyword>
<evidence type="ECO:0000256" key="4">
    <source>
        <dbReference type="ARBA" id="ARBA00022989"/>
    </source>
</evidence>
<dbReference type="AlphaFoldDB" id="A0A2I1K544"/>
<evidence type="ECO:0000313" key="10">
    <source>
        <dbReference type="Proteomes" id="UP000234384"/>
    </source>
</evidence>
<evidence type="ECO:0000313" key="9">
    <source>
        <dbReference type="EMBL" id="PKY90764.1"/>
    </source>
</evidence>
<evidence type="ECO:0000256" key="1">
    <source>
        <dbReference type="ARBA" id="ARBA00004651"/>
    </source>
</evidence>
<dbReference type="Pfam" id="PF06738">
    <property type="entry name" value="ThrE"/>
    <property type="match status" value="1"/>
</dbReference>
<sequence length="249" mass="27263">MNEEYKQTVLTTALLAGRIMMESGSEAYRVEDTMLRICRHAGFLNAESYVTATGIFLSLNDLTGSQLQQARRRSTNFERIANTNQLSRLYTSNAITLEELNHRLQEVDINTPNFPFWWKIICAGIASTTLMIIMGGSYYDFLAAIPIGAAGYVVSVLVSKYTGLLFINDLFASIVITFLVLLLENLGLVTDRDMLIVGTLIPLVPGLAITAAFRDLFAGHLLTGIVRSVEAIITASVLGIGIALMLSSM</sequence>
<dbReference type="Proteomes" id="UP000234384">
    <property type="component" value="Unassembled WGS sequence"/>
</dbReference>
<evidence type="ECO:0000259" key="8">
    <source>
        <dbReference type="Pfam" id="PF06738"/>
    </source>
</evidence>
<feature type="transmembrane region" description="Helical" evidence="7">
    <location>
        <begin position="195"/>
        <end position="213"/>
    </location>
</feature>
<dbReference type="InterPro" id="IPR010619">
    <property type="entry name" value="ThrE-like_N"/>
</dbReference>
<dbReference type="PANTHER" id="PTHR34390:SF2">
    <property type="entry name" value="SUCCINATE TRANSPORTER SUBUNIT YJJP-RELATED"/>
    <property type="match status" value="1"/>
</dbReference>
<comment type="similarity">
    <text evidence="6">Belongs to the ThrE exporter (TC 2.A.79) family.</text>
</comment>
<reference evidence="9 10" key="1">
    <citation type="submission" date="2017-12" db="EMBL/GenBank/DDBJ databases">
        <title>Phylogenetic diversity of female urinary microbiome.</title>
        <authorList>
            <person name="Thomas-White K."/>
            <person name="Wolfe A.J."/>
        </authorList>
    </citation>
    <scope>NUCLEOTIDE SEQUENCE [LARGE SCALE GENOMIC DNA]</scope>
    <source>
        <strain evidence="9 10">UMB0898</strain>
    </source>
</reference>
<dbReference type="EMBL" id="PKHE01000001">
    <property type="protein sequence ID" value="PKY90764.1"/>
    <property type="molecule type" value="Genomic_DNA"/>
</dbReference>
<name>A0A2I1K544_9LACT</name>
<dbReference type="GO" id="GO:0005886">
    <property type="term" value="C:plasma membrane"/>
    <property type="evidence" value="ECO:0007669"/>
    <property type="project" value="UniProtKB-SubCell"/>
</dbReference>
<organism evidence="9 10">
    <name type="scientific">Falseniella ignava</name>
    <dbReference type="NCBI Taxonomy" id="137730"/>
    <lineage>
        <taxon>Bacteria</taxon>
        <taxon>Bacillati</taxon>
        <taxon>Bacillota</taxon>
        <taxon>Bacilli</taxon>
        <taxon>Lactobacillales</taxon>
        <taxon>Aerococcaceae</taxon>
        <taxon>Falseniella</taxon>
    </lineage>
</organism>
<feature type="transmembrane region" description="Helical" evidence="7">
    <location>
        <begin position="141"/>
        <end position="158"/>
    </location>
</feature>
<proteinExistence type="inferred from homology"/>
<dbReference type="GO" id="GO:0022857">
    <property type="term" value="F:transmembrane transporter activity"/>
    <property type="evidence" value="ECO:0007669"/>
    <property type="project" value="InterPro"/>
</dbReference>
<dbReference type="OrthoDB" id="9813917at2"/>
<keyword evidence="5 7" id="KW-0472">Membrane</keyword>
<dbReference type="PANTHER" id="PTHR34390">
    <property type="entry name" value="UPF0442 PROTEIN YJJB-RELATED"/>
    <property type="match status" value="1"/>
</dbReference>
<keyword evidence="2" id="KW-1003">Cell membrane</keyword>
<evidence type="ECO:0000256" key="5">
    <source>
        <dbReference type="ARBA" id="ARBA00023136"/>
    </source>
</evidence>
<comment type="caution">
    <text evidence="9">The sequence shown here is derived from an EMBL/GenBank/DDBJ whole genome shotgun (WGS) entry which is preliminary data.</text>
</comment>
<feature type="transmembrane region" description="Helical" evidence="7">
    <location>
        <begin position="116"/>
        <end position="134"/>
    </location>
</feature>
<dbReference type="InterPro" id="IPR050539">
    <property type="entry name" value="ThrE_Dicarb/AminoAcid_Exp"/>
</dbReference>
<evidence type="ECO:0000256" key="3">
    <source>
        <dbReference type="ARBA" id="ARBA00022692"/>
    </source>
</evidence>
<protein>
    <recommendedName>
        <fullName evidence="8">Threonine/serine exporter-like N-terminal domain-containing protein</fullName>
    </recommendedName>
</protein>
<evidence type="ECO:0000256" key="2">
    <source>
        <dbReference type="ARBA" id="ARBA00022475"/>
    </source>
</evidence>
<keyword evidence="3 7" id="KW-0812">Transmembrane</keyword>
<accession>A0A2I1K544</accession>
<evidence type="ECO:0000256" key="7">
    <source>
        <dbReference type="SAM" id="Phobius"/>
    </source>
</evidence>
<dbReference type="GO" id="GO:0015744">
    <property type="term" value="P:succinate transport"/>
    <property type="evidence" value="ECO:0007669"/>
    <property type="project" value="TreeGrafter"/>
</dbReference>
<dbReference type="RefSeq" id="WP_101953690.1">
    <property type="nucleotide sequence ID" value="NZ_PKHE01000001.1"/>
</dbReference>